<dbReference type="SMART" id="SM01343">
    <property type="entry name" value="FATC"/>
    <property type="match status" value="1"/>
</dbReference>
<dbReference type="InterPro" id="IPR003152">
    <property type="entry name" value="FATC_dom"/>
</dbReference>
<dbReference type="PROSITE" id="PS00916">
    <property type="entry name" value="PI3_4_KINASE_2"/>
    <property type="match status" value="1"/>
</dbReference>
<sequence>MVTIRILYGHEDMRQDAVMQQVFVLMNRLFQSNISTAKRKLTIRTYNVIPFSQQSGIAEWCVNTMSLGDYLVDKNIKQGAHYKYRPNDMLPSEARQIIKLSQDNGDSQLKRQQIFLKICEHLKPILRYYFFEKFLSPSIWFERRQAYIHSVATTSIVGYILGIGDRHLQNILIDNNTAELIHIDFGVAFEQGYLLNTPETVPFRLSRDIVDGMGICGIEGTFRKCCEKTMSVLRQNQDVILTVIEVLLYDPCYQWTLTEEKAAQLQNQSTIENSNIDNTTEVNKLAERSLNKIRVKLCGMEETGTVAASINGQCNRLIQQARDPANLALLFHGWQAYL</sequence>
<dbReference type="InterPro" id="IPR044107">
    <property type="entry name" value="PIKKc_ATM"/>
</dbReference>
<accession>A0A2S2QHL5</accession>
<keyword evidence="4" id="KW-0547">Nucleotide-binding</keyword>
<dbReference type="AlphaFoldDB" id="A0A2S2QHL5"/>
<dbReference type="PANTHER" id="PTHR37079">
    <property type="entry name" value="SERINE/THREONINE-PROTEIN KINASE ATM"/>
    <property type="match status" value="1"/>
</dbReference>
<proteinExistence type="predicted"/>
<evidence type="ECO:0000256" key="7">
    <source>
        <dbReference type="ARBA" id="ARBA00022840"/>
    </source>
</evidence>
<evidence type="ECO:0000256" key="4">
    <source>
        <dbReference type="ARBA" id="ARBA00022741"/>
    </source>
</evidence>
<dbReference type="PROSITE" id="PS51190">
    <property type="entry name" value="FATC"/>
    <property type="match status" value="1"/>
</dbReference>
<keyword evidence="6 11" id="KW-0418">Kinase</keyword>
<evidence type="ECO:0000256" key="2">
    <source>
        <dbReference type="ARBA" id="ARBA00012513"/>
    </source>
</evidence>
<gene>
    <name evidence="11" type="primary">ATM_1</name>
    <name evidence="11" type="ORF">g.163868</name>
</gene>
<dbReference type="OrthoDB" id="381190at2759"/>
<dbReference type="Pfam" id="PF00454">
    <property type="entry name" value="PI3_PI4_kinase"/>
    <property type="match status" value="1"/>
</dbReference>
<dbReference type="SMART" id="SM00146">
    <property type="entry name" value="PI3Kc"/>
    <property type="match status" value="1"/>
</dbReference>
<keyword evidence="8" id="KW-0539">Nucleus</keyword>
<dbReference type="Pfam" id="PF02260">
    <property type="entry name" value="FATC"/>
    <property type="match status" value="1"/>
</dbReference>
<keyword evidence="3" id="KW-0808">Transferase</keyword>
<evidence type="ECO:0000256" key="8">
    <source>
        <dbReference type="ARBA" id="ARBA00023242"/>
    </source>
</evidence>
<dbReference type="GO" id="GO:0006281">
    <property type="term" value="P:DNA repair"/>
    <property type="evidence" value="ECO:0007669"/>
    <property type="project" value="InterPro"/>
</dbReference>
<evidence type="ECO:0000259" key="10">
    <source>
        <dbReference type="PROSITE" id="PS51190"/>
    </source>
</evidence>
<dbReference type="GO" id="GO:0004674">
    <property type="term" value="F:protein serine/threonine kinase activity"/>
    <property type="evidence" value="ECO:0007669"/>
    <property type="project" value="UniProtKB-EC"/>
</dbReference>
<evidence type="ECO:0000256" key="1">
    <source>
        <dbReference type="ARBA" id="ARBA00004123"/>
    </source>
</evidence>
<dbReference type="EMBL" id="GGMS01007459">
    <property type="protein sequence ID" value="MBY76662.1"/>
    <property type="molecule type" value="Transcribed_RNA"/>
</dbReference>
<feature type="domain" description="PI3K/PI4K catalytic" evidence="9">
    <location>
        <begin position="1"/>
        <end position="294"/>
    </location>
</feature>
<dbReference type="InterPro" id="IPR036940">
    <property type="entry name" value="PI3/4_kinase_cat_sf"/>
</dbReference>
<evidence type="ECO:0000256" key="5">
    <source>
        <dbReference type="ARBA" id="ARBA00022763"/>
    </source>
</evidence>
<dbReference type="InterPro" id="IPR038980">
    <property type="entry name" value="ATM_plant"/>
</dbReference>
<reference evidence="11" key="1">
    <citation type="submission" date="2018-04" db="EMBL/GenBank/DDBJ databases">
        <title>Transcriptome assembly of Sipha flava.</title>
        <authorList>
            <person name="Scully E.D."/>
            <person name="Geib S.M."/>
            <person name="Palmer N.A."/>
            <person name="Koch K."/>
            <person name="Bradshaw J."/>
            <person name="Heng-Moss T."/>
            <person name="Sarath G."/>
        </authorList>
    </citation>
    <scope>NUCLEOTIDE SEQUENCE</scope>
</reference>
<dbReference type="InterPro" id="IPR000403">
    <property type="entry name" value="PI3/4_kinase_cat_dom"/>
</dbReference>
<evidence type="ECO:0000256" key="6">
    <source>
        <dbReference type="ARBA" id="ARBA00022777"/>
    </source>
</evidence>
<dbReference type="Gene3D" id="3.30.1010.10">
    <property type="entry name" value="Phosphatidylinositol 3-kinase Catalytic Subunit, Chain A, domain 4"/>
    <property type="match status" value="1"/>
</dbReference>
<feature type="domain" description="FATC" evidence="10">
    <location>
        <begin position="306"/>
        <end position="338"/>
    </location>
</feature>
<name>A0A2S2QHL5_9HEMI</name>
<keyword evidence="7" id="KW-0067">ATP-binding</keyword>
<evidence type="ECO:0000259" key="9">
    <source>
        <dbReference type="PROSITE" id="PS50290"/>
    </source>
</evidence>
<dbReference type="GO" id="GO:0005634">
    <property type="term" value="C:nucleus"/>
    <property type="evidence" value="ECO:0007669"/>
    <property type="project" value="UniProtKB-SubCell"/>
</dbReference>
<dbReference type="Gene3D" id="1.10.1070.11">
    <property type="entry name" value="Phosphatidylinositol 3-/4-kinase, catalytic domain"/>
    <property type="match status" value="1"/>
</dbReference>
<dbReference type="PROSITE" id="PS50290">
    <property type="entry name" value="PI3_4_KINASE_3"/>
    <property type="match status" value="1"/>
</dbReference>
<dbReference type="CDD" id="cd05171">
    <property type="entry name" value="PIKKc_ATM"/>
    <property type="match status" value="1"/>
</dbReference>
<organism evidence="11">
    <name type="scientific">Sipha flava</name>
    <name type="common">yellow sugarcane aphid</name>
    <dbReference type="NCBI Taxonomy" id="143950"/>
    <lineage>
        <taxon>Eukaryota</taxon>
        <taxon>Metazoa</taxon>
        <taxon>Ecdysozoa</taxon>
        <taxon>Arthropoda</taxon>
        <taxon>Hexapoda</taxon>
        <taxon>Insecta</taxon>
        <taxon>Pterygota</taxon>
        <taxon>Neoptera</taxon>
        <taxon>Paraneoptera</taxon>
        <taxon>Hemiptera</taxon>
        <taxon>Sternorrhyncha</taxon>
        <taxon>Aphidomorpha</taxon>
        <taxon>Aphidoidea</taxon>
        <taxon>Aphididae</taxon>
        <taxon>Sipha</taxon>
    </lineage>
</organism>
<keyword evidence="5" id="KW-0227">DNA damage</keyword>
<dbReference type="PANTHER" id="PTHR37079:SF4">
    <property type="entry name" value="SERINE_THREONINE-PROTEIN KINASE ATM"/>
    <property type="match status" value="1"/>
</dbReference>
<dbReference type="SUPFAM" id="SSF56112">
    <property type="entry name" value="Protein kinase-like (PK-like)"/>
    <property type="match status" value="1"/>
</dbReference>
<evidence type="ECO:0000313" key="11">
    <source>
        <dbReference type="EMBL" id="MBY76662.1"/>
    </source>
</evidence>
<dbReference type="GO" id="GO:0005524">
    <property type="term" value="F:ATP binding"/>
    <property type="evidence" value="ECO:0007669"/>
    <property type="project" value="UniProtKB-KW"/>
</dbReference>
<comment type="subcellular location">
    <subcellularLocation>
        <location evidence="1">Nucleus</location>
    </subcellularLocation>
</comment>
<dbReference type="InterPro" id="IPR011009">
    <property type="entry name" value="Kinase-like_dom_sf"/>
</dbReference>
<dbReference type="EC" id="2.7.11.1" evidence="2"/>
<dbReference type="InterPro" id="IPR018936">
    <property type="entry name" value="PI3/4_kinase_CS"/>
</dbReference>
<protein>
    <recommendedName>
        <fullName evidence="2">non-specific serine/threonine protein kinase</fullName>
        <ecNumber evidence="2">2.7.11.1</ecNumber>
    </recommendedName>
</protein>
<evidence type="ECO:0000256" key="3">
    <source>
        <dbReference type="ARBA" id="ARBA00022679"/>
    </source>
</evidence>